<evidence type="ECO:0000256" key="1">
    <source>
        <dbReference type="ARBA" id="ARBA00022729"/>
    </source>
</evidence>
<evidence type="ECO:0000256" key="2">
    <source>
        <dbReference type="SAM" id="SignalP"/>
    </source>
</evidence>
<keyword evidence="4" id="KW-1185">Reference proteome</keyword>
<organism evidence="3 4">
    <name type="scientific">Thermopolyspora flexuosa</name>
    <dbReference type="NCBI Taxonomy" id="103836"/>
    <lineage>
        <taxon>Bacteria</taxon>
        <taxon>Bacillati</taxon>
        <taxon>Actinomycetota</taxon>
        <taxon>Actinomycetes</taxon>
        <taxon>Streptosporangiales</taxon>
        <taxon>Streptosporangiaceae</taxon>
        <taxon>Thermopolyspora</taxon>
    </lineage>
</organism>
<dbReference type="PANTHER" id="PTHR30006:SF2">
    <property type="entry name" value="ABC TRANSPORTER SUBSTRATE-BINDING PROTEIN"/>
    <property type="match status" value="1"/>
</dbReference>
<dbReference type="GO" id="GO:0015888">
    <property type="term" value="P:thiamine transport"/>
    <property type="evidence" value="ECO:0007669"/>
    <property type="project" value="TreeGrafter"/>
</dbReference>
<reference evidence="3 4" key="1">
    <citation type="submission" date="2019-06" db="EMBL/GenBank/DDBJ databases">
        <title>Sequencing the genomes of 1000 actinobacteria strains.</title>
        <authorList>
            <person name="Klenk H.-P."/>
        </authorList>
    </citation>
    <scope>NUCLEOTIDE SEQUENCE [LARGE SCALE GENOMIC DNA]</scope>
    <source>
        <strain evidence="3 4">DSM 43186</strain>
    </source>
</reference>
<dbReference type="GO" id="GO:0030288">
    <property type="term" value="C:outer membrane-bounded periplasmic space"/>
    <property type="evidence" value="ECO:0007669"/>
    <property type="project" value="TreeGrafter"/>
</dbReference>
<name>A0A543IT34_9ACTN</name>
<dbReference type="EMBL" id="VFPQ01000001">
    <property type="protein sequence ID" value="TQM73728.1"/>
    <property type="molecule type" value="Genomic_DNA"/>
</dbReference>
<evidence type="ECO:0000313" key="3">
    <source>
        <dbReference type="EMBL" id="TQM73728.1"/>
    </source>
</evidence>
<evidence type="ECO:0000313" key="4">
    <source>
        <dbReference type="Proteomes" id="UP000319213"/>
    </source>
</evidence>
<dbReference type="Gene3D" id="3.40.190.10">
    <property type="entry name" value="Periplasmic binding protein-like II"/>
    <property type="match status" value="2"/>
</dbReference>
<dbReference type="GO" id="GO:0030975">
    <property type="term" value="F:thiamine binding"/>
    <property type="evidence" value="ECO:0007669"/>
    <property type="project" value="TreeGrafter"/>
</dbReference>
<keyword evidence="1 2" id="KW-0732">Signal</keyword>
<feature type="signal peptide" evidence="2">
    <location>
        <begin position="1"/>
        <end position="29"/>
    </location>
</feature>
<dbReference type="Pfam" id="PF13343">
    <property type="entry name" value="SBP_bac_6"/>
    <property type="match status" value="1"/>
</dbReference>
<dbReference type="PANTHER" id="PTHR30006">
    <property type="entry name" value="THIAMINE-BINDING PERIPLASMIC PROTEIN-RELATED"/>
    <property type="match status" value="1"/>
</dbReference>
<protein>
    <submittedName>
        <fullName evidence="3">Putative spermidine/putrescine transport system substrate-binding protein</fullName>
    </submittedName>
</protein>
<sequence length="374" mass="40572">MWSVTSHASRTVRALALLGACSLAACALAACSGSGSGEQRPAATSPASANPQATTLREGFGDLDGLVRAARKEGELTLIGVSRDRNNFGALIDRFRKEYGINVRLAEPDAPSGRQIELAKKVRPDVFDLRLDVAVANAGRFRPYRVAVWDEIPDDLKDHKGAWYAAYGGYVSIGYDSRRVKPPATFADLLRPDSGAKVALPGDPRQVAAAFDAVMAASLKGGRPQVRRGVEFFSDLRRLNALAPPGRATVLIDWDYAHLARGATTSPDGSAWKVVVPRDAVLADYRVQAINKDAPHPAAARLWQEFLFSDEGQNLLLQGHVRPVRMEAMEMRGTLDAEAAARLPRATGEPVVLTIPQIDEAREHLRANWAAHMR</sequence>
<dbReference type="AlphaFoldDB" id="A0A543IT34"/>
<comment type="caution">
    <text evidence="3">The sequence shown here is derived from an EMBL/GenBank/DDBJ whole genome shotgun (WGS) entry which is preliminary data.</text>
</comment>
<dbReference type="OrthoDB" id="366726at2"/>
<gene>
    <name evidence="3" type="ORF">FHX40_0381</name>
</gene>
<dbReference type="Proteomes" id="UP000319213">
    <property type="component" value="Unassembled WGS sequence"/>
</dbReference>
<dbReference type="SUPFAM" id="SSF53850">
    <property type="entry name" value="Periplasmic binding protein-like II"/>
    <property type="match status" value="1"/>
</dbReference>
<proteinExistence type="predicted"/>
<dbReference type="GO" id="GO:0030976">
    <property type="term" value="F:thiamine pyrophosphate binding"/>
    <property type="evidence" value="ECO:0007669"/>
    <property type="project" value="TreeGrafter"/>
</dbReference>
<accession>A0A543IT34</accession>
<feature type="chain" id="PRO_5022053236" evidence="2">
    <location>
        <begin position="30"/>
        <end position="374"/>
    </location>
</feature>